<organism evidence="1 2">
    <name type="scientific">Rickenella mellea</name>
    <dbReference type="NCBI Taxonomy" id="50990"/>
    <lineage>
        <taxon>Eukaryota</taxon>
        <taxon>Fungi</taxon>
        <taxon>Dikarya</taxon>
        <taxon>Basidiomycota</taxon>
        <taxon>Agaricomycotina</taxon>
        <taxon>Agaricomycetes</taxon>
        <taxon>Hymenochaetales</taxon>
        <taxon>Rickenellaceae</taxon>
        <taxon>Rickenella</taxon>
    </lineage>
</organism>
<dbReference type="VEuPathDB" id="FungiDB:BD410DRAFT_807557"/>
<dbReference type="Proteomes" id="UP000294933">
    <property type="component" value="Unassembled WGS sequence"/>
</dbReference>
<accession>A0A4Y7PQ40</accession>
<evidence type="ECO:0000313" key="2">
    <source>
        <dbReference type="Proteomes" id="UP000294933"/>
    </source>
</evidence>
<keyword evidence="2" id="KW-1185">Reference proteome</keyword>
<name>A0A4Y7PQ40_9AGAM</name>
<dbReference type="AlphaFoldDB" id="A0A4Y7PQ40"/>
<evidence type="ECO:0000313" key="1">
    <source>
        <dbReference type="EMBL" id="TDL17146.1"/>
    </source>
</evidence>
<proteinExistence type="predicted"/>
<reference evidence="1 2" key="1">
    <citation type="submission" date="2018-06" db="EMBL/GenBank/DDBJ databases">
        <title>A transcriptomic atlas of mushroom development highlights an independent origin of complex multicellularity.</title>
        <authorList>
            <consortium name="DOE Joint Genome Institute"/>
            <person name="Krizsan K."/>
            <person name="Almasi E."/>
            <person name="Merenyi Z."/>
            <person name="Sahu N."/>
            <person name="Viragh M."/>
            <person name="Koszo T."/>
            <person name="Mondo S."/>
            <person name="Kiss B."/>
            <person name="Balint B."/>
            <person name="Kues U."/>
            <person name="Barry K."/>
            <person name="Hegedus J.C."/>
            <person name="Henrissat B."/>
            <person name="Johnson J."/>
            <person name="Lipzen A."/>
            <person name="Ohm R."/>
            <person name="Nagy I."/>
            <person name="Pangilinan J."/>
            <person name="Yan J."/>
            <person name="Xiong Y."/>
            <person name="Grigoriev I.V."/>
            <person name="Hibbett D.S."/>
            <person name="Nagy L.G."/>
        </authorList>
    </citation>
    <scope>NUCLEOTIDE SEQUENCE [LARGE SCALE GENOMIC DNA]</scope>
    <source>
        <strain evidence="1 2">SZMC22713</strain>
    </source>
</reference>
<sequence length="139" mass="15815">MTANPPTPATPKTWDEMEVYISGIINGFNKGFEVNFETPVGHPGTTDVMTVTVYAGEEMAKQMKLEKDRKKEVFTIIAGAMIFHSMDFKKSLKPIIENLEQDDKSMTLTFRCDIKKVEHNKVSKSEIQKIKVVMHFSGW</sequence>
<protein>
    <submittedName>
        <fullName evidence="1">Uncharacterized protein</fullName>
    </submittedName>
</protein>
<gene>
    <name evidence="1" type="ORF">BD410DRAFT_807557</name>
</gene>
<dbReference type="EMBL" id="ML170227">
    <property type="protein sequence ID" value="TDL17146.1"/>
    <property type="molecule type" value="Genomic_DNA"/>
</dbReference>